<feature type="domain" description="Chitin-binding type-1" evidence="5">
    <location>
        <begin position="160"/>
        <end position="204"/>
    </location>
</feature>
<dbReference type="SUPFAM" id="SSF50685">
    <property type="entry name" value="Barwin-like endoglucanases"/>
    <property type="match status" value="1"/>
</dbReference>
<dbReference type="CDD" id="cd22191">
    <property type="entry name" value="DPBB_RlpA_EXP_N-like"/>
    <property type="match status" value="1"/>
</dbReference>
<dbReference type="Gene3D" id="3.30.60.10">
    <property type="entry name" value="Endochitinase-like"/>
    <property type="match status" value="1"/>
</dbReference>
<dbReference type="GO" id="GO:0008061">
    <property type="term" value="F:chitin binding"/>
    <property type="evidence" value="ECO:0007669"/>
    <property type="project" value="UniProtKB-UniRule"/>
</dbReference>
<dbReference type="InterPro" id="IPR051477">
    <property type="entry name" value="Expansin_CellWall"/>
</dbReference>
<evidence type="ECO:0000256" key="2">
    <source>
        <dbReference type="ARBA" id="ARBA00022729"/>
    </source>
</evidence>
<comment type="caution">
    <text evidence="6">The sequence shown here is derived from an EMBL/GenBank/DDBJ whole genome shotgun (WGS) entry which is preliminary data.</text>
</comment>
<gene>
    <name evidence="6" type="ORF">ALEPTO_LOCUS1661</name>
</gene>
<dbReference type="InterPro" id="IPR036861">
    <property type="entry name" value="Endochitinase-like_sf"/>
</dbReference>
<keyword evidence="2" id="KW-0732">Signal</keyword>
<dbReference type="PANTHER" id="PTHR31836">
    <property type="match status" value="1"/>
</dbReference>
<dbReference type="Proteomes" id="UP000789508">
    <property type="component" value="Unassembled WGS sequence"/>
</dbReference>
<evidence type="ECO:0000313" key="6">
    <source>
        <dbReference type="EMBL" id="CAG8463512.1"/>
    </source>
</evidence>
<name>A0A9N8Z3L8_9GLOM</name>
<accession>A0A9N8Z3L8</accession>
<sequence>MSKYTFTTALIFVIFFITTARSNLLLQKRDSFSGDGTYYNTGLGACGVVNSDSDLIAAINKPQWGDPANPNQNPICGKQAYVTGPKGSVTVKIMDMCPECAYGSLDFSPSAFNYIADQSAGRVHITWSWVDGGGTNTTIVVQLAITVEPAVNQAKVSLANVQCGGATCTSDAPCCSQYNYCGSTSDHCGTGCQPGKSFAGKCTASNSAQDVTTTKPTTKVKKVTKKKKKTKTSSAH</sequence>
<dbReference type="PANTHER" id="PTHR31836:SF28">
    <property type="entry name" value="SRCR DOMAIN-CONTAINING PROTEIN-RELATED"/>
    <property type="match status" value="1"/>
</dbReference>
<dbReference type="Pfam" id="PF03330">
    <property type="entry name" value="DPBB_1"/>
    <property type="match status" value="1"/>
</dbReference>
<evidence type="ECO:0000256" key="4">
    <source>
        <dbReference type="SAM" id="MobiDB-lite"/>
    </source>
</evidence>
<protein>
    <submittedName>
        <fullName evidence="6">6103_t:CDS:1</fullName>
    </submittedName>
</protein>
<dbReference type="InterPro" id="IPR001002">
    <property type="entry name" value="Chitin-bd_1"/>
</dbReference>
<feature type="compositionally biased region" description="Basic residues" evidence="4">
    <location>
        <begin position="218"/>
        <end position="236"/>
    </location>
</feature>
<dbReference type="AlphaFoldDB" id="A0A9N8Z3L8"/>
<keyword evidence="1 3" id="KW-0147">Chitin-binding</keyword>
<dbReference type="InterPro" id="IPR036908">
    <property type="entry name" value="RlpA-like_sf"/>
</dbReference>
<evidence type="ECO:0000259" key="5">
    <source>
        <dbReference type="PROSITE" id="PS50941"/>
    </source>
</evidence>
<dbReference type="Gene3D" id="2.40.40.10">
    <property type="entry name" value="RlpA-like domain"/>
    <property type="match status" value="1"/>
</dbReference>
<evidence type="ECO:0000313" key="7">
    <source>
        <dbReference type="Proteomes" id="UP000789508"/>
    </source>
</evidence>
<dbReference type="SUPFAM" id="SSF57016">
    <property type="entry name" value="Plant lectins/antimicrobial peptides"/>
    <property type="match status" value="1"/>
</dbReference>
<feature type="disulfide bond" evidence="3">
    <location>
        <begin position="174"/>
        <end position="188"/>
    </location>
</feature>
<proteinExistence type="predicted"/>
<dbReference type="Pfam" id="PF00187">
    <property type="entry name" value="Chitin_bind_1"/>
    <property type="match status" value="1"/>
</dbReference>
<evidence type="ECO:0000256" key="3">
    <source>
        <dbReference type="PROSITE-ProRule" id="PRU00261"/>
    </source>
</evidence>
<dbReference type="EMBL" id="CAJVPS010000196">
    <property type="protein sequence ID" value="CAG8463512.1"/>
    <property type="molecule type" value="Genomic_DNA"/>
</dbReference>
<comment type="caution">
    <text evidence="3">Lacks conserved residue(s) required for the propagation of feature annotation.</text>
</comment>
<dbReference type="PROSITE" id="PS50941">
    <property type="entry name" value="CHIT_BIND_I_2"/>
    <property type="match status" value="1"/>
</dbReference>
<evidence type="ECO:0000256" key="1">
    <source>
        <dbReference type="ARBA" id="ARBA00022669"/>
    </source>
</evidence>
<feature type="region of interest" description="Disordered" evidence="4">
    <location>
        <begin position="204"/>
        <end position="236"/>
    </location>
</feature>
<dbReference type="SMART" id="SM00270">
    <property type="entry name" value="ChtBD1"/>
    <property type="match status" value="1"/>
</dbReference>
<organism evidence="6 7">
    <name type="scientific">Ambispora leptoticha</name>
    <dbReference type="NCBI Taxonomy" id="144679"/>
    <lineage>
        <taxon>Eukaryota</taxon>
        <taxon>Fungi</taxon>
        <taxon>Fungi incertae sedis</taxon>
        <taxon>Mucoromycota</taxon>
        <taxon>Glomeromycotina</taxon>
        <taxon>Glomeromycetes</taxon>
        <taxon>Archaeosporales</taxon>
        <taxon>Ambisporaceae</taxon>
        <taxon>Ambispora</taxon>
    </lineage>
</organism>
<reference evidence="6" key="1">
    <citation type="submission" date="2021-06" db="EMBL/GenBank/DDBJ databases">
        <authorList>
            <person name="Kallberg Y."/>
            <person name="Tangrot J."/>
            <person name="Rosling A."/>
        </authorList>
    </citation>
    <scope>NUCLEOTIDE SEQUENCE</scope>
    <source>
        <strain evidence="6">FL130A</strain>
    </source>
</reference>
<dbReference type="InterPro" id="IPR009009">
    <property type="entry name" value="RlpA-like_DPBB"/>
</dbReference>
<keyword evidence="7" id="KW-1185">Reference proteome</keyword>
<keyword evidence="3" id="KW-1015">Disulfide bond</keyword>
<dbReference type="OrthoDB" id="623670at2759"/>